<dbReference type="InterPro" id="IPR029071">
    <property type="entry name" value="Ubiquitin-like_domsf"/>
</dbReference>
<dbReference type="InterPro" id="IPR039749">
    <property type="entry name" value="NUB1"/>
</dbReference>
<protein>
    <recommendedName>
        <fullName evidence="6">UBA domain-containing protein</fullName>
    </recommendedName>
</protein>
<dbReference type="PROSITE" id="PS50053">
    <property type="entry name" value="UBIQUITIN_2"/>
    <property type="match status" value="1"/>
</dbReference>
<evidence type="ECO:0000259" key="2">
    <source>
        <dbReference type="PROSITE" id="PS50030"/>
    </source>
</evidence>
<feature type="region of interest" description="Disordered" evidence="1">
    <location>
        <begin position="206"/>
        <end position="229"/>
    </location>
</feature>
<dbReference type="Pfam" id="PF00627">
    <property type="entry name" value="UBA"/>
    <property type="match status" value="1"/>
</dbReference>
<dbReference type="PANTHER" id="PTHR12948">
    <property type="entry name" value="NEDD8 ULTIMATE BUSTER-1 BS4 PROTEIN"/>
    <property type="match status" value="1"/>
</dbReference>
<dbReference type="InterPro" id="IPR015940">
    <property type="entry name" value="UBA"/>
</dbReference>
<dbReference type="SUPFAM" id="SSF54236">
    <property type="entry name" value="Ubiquitin-like"/>
    <property type="match status" value="1"/>
</dbReference>
<feature type="domain" description="UBA" evidence="2">
    <location>
        <begin position="161"/>
        <end position="201"/>
    </location>
</feature>
<dbReference type="Gene3D" id="1.10.8.10">
    <property type="entry name" value="DNA helicase RuvA subunit, C-terminal domain"/>
    <property type="match status" value="2"/>
</dbReference>
<feature type="compositionally biased region" description="Low complexity" evidence="1">
    <location>
        <begin position="215"/>
        <end position="224"/>
    </location>
</feature>
<sequence>MTTLVQIKTLDNEKKEVQVKSDCTINEVKSQLLKDFGYERKNQIFFNNSAKLDDETNISTLNQPISLILYLVPNFQTSLNQKQIQKQEKENTVTLQKDEEEKEQEKEQKQEKEEMLRKEFKPFSNLETYKAPVSQNRVSFLSTTITTPVIHYVEKPKVILNYNDERLRELIGMGFEKERCKWALHETRNDLQRSLEWLFNKKNTVRSRTNSVKSNNNNTNNQRQTENERKIQNIVNLGFPRQQVIQMLEICNGSQEQAINLLLGSNF</sequence>
<dbReference type="EMBL" id="JAOAOG010000286">
    <property type="protein sequence ID" value="KAJ6232993.1"/>
    <property type="molecule type" value="Genomic_DNA"/>
</dbReference>
<dbReference type="InterPro" id="IPR009060">
    <property type="entry name" value="UBA-like_sf"/>
</dbReference>
<dbReference type="CDD" id="cd14270">
    <property type="entry name" value="UBA"/>
    <property type="match status" value="1"/>
</dbReference>
<reference evidence="4" key="1">
    <citation type="submission" date="2022-08" db="EMBL/GenBank/DDBJ databases">
        <title>Novel sulfate-reducing endosymbionts in the free-living metamonad Anaeramoeba.</title>
        <authorList>
            <person name="Jerlstrom-Hultqvist J."/>
            <person name="Cepicka I."/>
            <person name="Gallot-Lavallee L."/>
            <person name="Salas-Leiva D."/>
            <person name="Curtis B.A."/>
            <person name="Zahonova K."/>
            <person name="Pipaliya S."/>
            <person name="Dacks J."/>
            <person name="Roger A.J."/>
        </authorList>
    </citation>
    <scope>NUCLEOTIDE SEQUENCE</scope>
    <source>
        <strain evidence="4">Schooner1</strain>
    </source>
</reference>
<feature type="domain" description="UBA" evidence="2">
    <location>
        <begin position="225"/>
        <end position="265"/>
    </location>
</feature>
<evidence type="ECO:0000313" key="5">
    <source>
        <dbReference type="Proteomes" id="UP001150062"/>
    </source>
</evidence>
<dbReference type="InterPro" id="IPR000626">
    <property type="entry name" value="Ubiquitin-like_dom"/>
</dbReference>
<gene>
    <name evidence="4" type="ORF">M0813_04275</name>
</gene>
<dbReference type="Gene3D" id="3.10.20.90">
    <property type="entry name" value="Phosphatidylinositol 3-kinase Catalytic Subunit, Chain A, domain 1"/>
    <property type="match status" value="1"/>
</dbReference>
<evidence type="ECO:0008006" key="6">
    <source>
        <dbReference type="Google" id="ProtNLM"/>
    </source>
</evidence>
<dbReference type="Proteomes" id="UP001150062">
    <property type="component" value="Unassembled WGS sequence"/>
</dbReference>
<evidence type="ECO:0000313" key="4">
    <source>
        <dbReference type="EMBL" id="KAJ6232993.1"/>
    </source>
</evidence>
<dbReference type="PROSITE" id="PS50030">
    <property type="entry name" value="UBA"/>
    <property type="match status" value="2"/>
</dbReference>
<evidence type="ECO:0000259" key="3">
    <source>
        <dbReference type="PROSITE" id="PS50053"/>
    </source>
</evidence>
<keyword evidence="5" id="KW-1185">Reference proteome</keyword>
<dbReference type="Pfam" id="PF22562">
    <property type="entry name" value="UBA_7"/>
    <property type="match status" value="1"/>
</dbReference>
<dbReference type="PANTHER" id="PTHR12948:SF3">
    <property type="entry name" value="NEDD8 ULTIMATE BUSTER 1"/>
    <property type="match status" value="1"/>
</dbReference>
<feature type="region of interest" description="Disordered" evidence="1">
    <location>
        <begin position="88"/>
        <end position="112"/>
    </location>
</feature>
<comment type="caution">
    <text evidence="4">The sequence shown here is derived from an EMBL/GenBank/DDBJ whole genome shotgun (WGS) entry which is preliminary data.</text>
</comment>
<evidence type="ECO:0000256" key="1">
    <source>
        <dbReference type="SAM" id="MobiDB-lite"/>
    </source>
</evidence>
<proteinExistence type="predicted"/>
<name>A0ABQ8XK56_9EUKA</name>
<dbReference type="CDD" id="cd17039">
    <property type="entry name" value="Ubl_ubiquitin_like"/>
    <property type="match status" value="1"/>
</dbReference>
<accession>A0ABQ8XK56</accession>
<organism evidence="4 5">
    <name type="scientific">Anaeramoeba flamelloides</name>
    <dbReference type="NCBI Taxonomy" id="1746091"/>
    <lineage>
        <taxon>Eukaryota</taxon>
        <taxon>Metamonada</taxon>
        <taxon>Anaeramoebidae</taxon>
        <taxon>Anaeramoeba</taxon>
    </lineage>
</organism>
<feature type="domain" description="Ubiquitin-like" evidence="3">
    <location>
        <begin position="3"/>
        <end position="62"/>
    </location>
</feature>
<dbReference type="SUPFAM" id="SSF46934">
    <property type="entry name" value="UBA-like"/>
    <property type="match status" value="2"/>
</dbReference>
<dbReference type="SMART" id="SM00165">
    <property type="entry name" value="UBA"/>
    <property type="match status" value="2"/>
</dbReference>